<dbReference type="RefSeq" id="XP_009165080.1">
    <property type="nucleotide sequence ID" value="XM_009166816.1"/>
</dbReference>
<name>A0A075A6F5_OPIVI</name>
<evidence type="ECO:0000313" key="1">
    <source>
        <dbReference type="EMBL" id="KER31195.1"/>
    </source>
</evidence>
<dbReference type="Proteomes" id="UP000054324">
    <property type="component" value="Unassembled WGS sequence"/>
</dbReference>
<dbReference type="EMBL" id="KL596649">
    <property type="protein sequence ID" value="KER31195.1"/>
    <property type="molecule type" value="Genomic_DNA"/>
</dbReference>
<protein>
    <submittedName>
        <fullName evidence="1">Uncharacterized protein</fullName>
    </submittedName>
</protein>
<dbReference type="AlphaFoldDB" id="A0A075A6F5"/>
<sequence length="183" mass="21118">MPIGHKARLSVESWNLLNDNIEQQLLALGVDFPRKCGVVVDLDRWKASELKQFLLYRGPVVLRDILHSDVHDCFMYFSVTIFVGYSPFFHNAMPIFNRRFQNFCVKIWCCFWSQSFSLQHTPLPQFIQFRQDLRLLGSFSVFPMNPGAYEALHTWAKTISSSALLPTGRVCGIACCRMEDIFG</sequence>
<accession>A0A075A6F5</accession>
<dbReference type="KEGG" id="ovi:T265_13024"/>
<organism evidence="1 2">
    <name type="scientific">Opisthorchis viverrini</name>
    <name type="common">Southeast Asian liver fluke</name>
    <dbReference type="NCBI Taxonomy" id="6198"/>
    <lineage>
        <taxon>Eukaryota</taxon>
        <taxon>Metazoa</taxon>
        <taxon>Spiralia</taxon>
        <taxon>Lophotrochozoa</taxon>
        <taxon>Platyhelminthes</taxon>
        <taxon>Trematoda</taxon>
        <taxon>Digenea</taxon>
        <taxon>Opisthorchiida</taxon>
        <taxon>Opisthorchiata</taxon>
        <taxon>Opisthorchiidae</taxon>
        <taxon>Opisthorchis</taxon>
    </lineage>
</organism>
<evidence type="ECO:0000313" key="2">
    <source>
        <dbReference type="Proteomes" id="UP000054324"/>
    </source>
</evidence>
<dbReference type="OrthoDB" id="10036512at2759"/>
<dbReference type="CTD" id="20327192"/>
<reference evidence="1 2" key="1">
    <citation type="submission" date="2013-11" db="EMBL/GenBank/DDBJ databases">
        <title>Opisthorchis viverrini - life in the bile duct.</title>
        <authorList>
            <person name="Young N.D."/>
            <person name="Nagarajan N."/>
            <person name="Lin S.J."/>
            <person name="Korhonen P.K."/>
            <person name="Jex A.R."/>
            <person name="Hall R.S."/>
            <person name="Safavi-Hemami H."/>
            <person name="Kaewkong W."/>
            <person name="Bertrand D."/>
            <person name="Gao S."/>
            <person name="Seet Q."/>
            <person name="Wongkham S."/>
            <person name="Teh B.T."/>
            <person name="Wongkham C."/>
            <person name="Intapan P.M."/>
            <person name="Maleewong W."/>
            <person name="Yang X."/>
            <person name="Hu M."/>
            <person name="Wang Z."/>
            <person name="Hofmann A."/>
            <person name="Sternberg P.W."/>
            <person name="Tan P."/>
            <person name="Wang J."/>
            <person name="Gasser R.B."/>
        </authorList>
    </citation>
    <scope>NUCLEOTIDE SEQUENCE [LARGE SCALE GENOMIC DNA]</scope>
</reference>
<keyword evidence="2" id="KW-1185">Reference proteome</keyword>
<gene>
    <name evidence="1" type="ORF">T265_13024</name>
</gene>
<proteinExistence type="predicted"/>
<dbReference type="GeneID" id="20327192"/>